<evidence type="ECO:0000256" key="1">
    <source>
        <dbReference type="ARBA" id="ARBA00005336"/>
    </source>
</evidence>
<dbReference type="AlphaFoldDB" id="A0A9W9G1D0"/>
<dbReference type="InterPro" id="IPR036962">
    <property type="entry name" value="Glyco_hydro_3_N_sf"/>
</dbReference>
<dbReference type="GO" id="GO:0005975">
    <property type="term" value="P:carbohydrate metabolic process"/>
    <property type="evidence" value="ECO:0007669"/>
    <property type="project" value="InterPro"/>
</dbReference>
<proteinExistence type="inferred from homology"/>
<sequence length="774" mass="84088">MGFEGTAVTPHIKSLIEDYRLGAVLLNTENLVSAEQATTLIRDLQIIAHEARHPYPLLIAVDQENGLIKSASDPDWITQFPSSLGVAATGSTSSAYTVALMTAREMSFLGINWILGPALDVILDRNVPGFGSRSFGGDPEEVAKMGTAFIRGLKDGGVASLAKHFPLGGSLKFDESSTTVPVVSETLEQLRHKVLVPFREAIKNNVPAIMACGVAISSLGPRLLHACFSRKIVTELLREQLGFEGVIVSECLEMTSIAPNIGVGQATIMGIRAGCDLLTICRSLSLQVEAFASLSLALENGGLSWDSIRKGAERVMRLRAAHTSWSRALNPGGLEQMVPHRLSHLTFATRVYEDSITLIRDDAGNIPLTKVLSDSSTVLVLSPLLMHRASEGASTTTSCHPLPIARETSNAVVLQKGEDYFQNFGLALACYGLGQVLHTSYTSHGVREEHERLIDDADAIIIFVADALRNQYQVAFAKHVAAICKLGALDNNRPKRLILASVSSPFDFPAEKTWFGTLLCTYDSSMIALHCLARVLGGDIAPTGRLPRLGSAREVNTADGNHHQTWLVEQLNLAKDQPWLLRFFKEAAEDNPDSLHFAMEIFIQHTNALFKELGQVDQVLKISSSSERKAYVVIERFWSCNEESLMSDENLQILDQPGLIVTLAESGRAVAFLPLVARECPLARYIPSLRALPASTLALLCPVISQSASPEALSRRDILQQLLVVAVGDAKRQGVETLVAHAIPTSDLFAEVLMDTGFEREATFAVLNKTLSDT</sequence>
<dbReference type="InterPro" id="IPR050226">
    <property type="entry name" value="NagZ_Beta-hexosaminidase"/>
</dbReference>
<name>A0A9W9G1D0_9EURO</name>
<reference evidence="7" key="1">
    <citation type="submission" date="2022-11" db="EMBL/GenBank/DDBJ databases">
        <authorList>
            <person name="Petersen C."/>
        </authorList>
    </citation>
    <scope>NUCLEOTIDE SEQUENCE</scope>
    <source>
        <strain evidence="7">IBT 30761</strain>
    </source>
</reference>
<evidence type="ECO:0000313" key="8">
    <source>
        <dbReference type="Proteomes" id="UP001149074"/>
    </source>
</evidence>
<dbReference type="Pfam" id="PF00933">
    <property type="entry name" value="Glyco_hydro_3"/>
    <property type="match status" value="1"/>
</dbReference>
<gene>
    <name evidence="7" type="ORF">N7532_002950</name>
</gene>
<evidence type="ECO:0000256" key="4">
    <source>
        <dbReference type="ARBA" id="ARBA00023277"/>
    </source>
</evidence>
<dbReference type="GO" id="GO:0009254">
    <property type="term" value="P:peptidoglycan turnover"/>
    <property type="evidence" value="ECO:0007669"/>
    <property type="project" value="TreeGrafter"/>
</dbReference>
<evidence type="ECO:0000259" key="6">
    <source>
        <dbReference type="Pfam" id="PF00933"/>
    </source>
</evidence>
<dbReference type="GeneID" id="81354423"/>
<evidence type="ECO:0000256" key="5">
    <source>
        <dbReference type="ARBA" id="ARBA00023295"/>
    </source>
</evidence>
<dbReference type="GO" id="GO:0004553">
    <property type="term" value="F:hydrolase activity, hydrolyzing O-glycosyl compounds"/>
    <property type="evidence" value="ECO:0007669"/>
    <property type="project" value="InterPro"/>
</dbReference>
<dbReference type="SUPFAM" id="SSF51445">
    <property type="entry name" value="(Trans)glycosidases"/>
    <property type="match status" value="1"/>
</dbReference>
<protein>
    <recommendedName>
        <fullName evidence="6">Glycoside hydrolase family 3 N-terminal domain-containing protein</fullName>
    </recommendedName>
</protein>
<dbReference type="OrthoDB" id="4215304at2759"/>
<keyword evidence="2" id="KW-0378">Hydrolase</keyword>
<comment type="similarity">
    <text evidence="1">Belongs to the glycosyl hydrolase 3 family.</text>
</comment>
<dbReference type="InterPro" id="IPR017853">
    <property type="entry name" value="GH"/>
</dbReference>
<dbReference type="Gene3D" id="3.40.50.1700">
    <property type="entry name" value="Glycoside hydrolase family 3 C-terminal domain"/>
    <property type="match status" value="1"/>
</dbReference>
<keyword evidence="3" id="KW-0325">Glycoprotein</keyword>
<dbReference type="Proteomes" id="UP001149074">
    <property type="component" value="Unassembled WGS sequence"/>
</dbReference>
<keyword evidence="5" id="KW-0326">Glycosidase</keyword>
<reference evidence="7" key="2">
    <citation type="journal article" date="2023" name="IMA Fungus">
        <title>Comparative genomic study of the Penicillium genus elucidates a diverse pangenome and 15 lateral gene transfer events.</title>
        <authorList>
            <person name="Petersen C."/>
            <person name="Sorensen T."/>
            <person name="Nielsen M.R."/>
            <person name="Sondergaard T.E."/>
            <person name="Sorensen J.L."/>
            <person name="Fitzpatrick D.A."/>
            <person name="Frisvad J.C."/>
            <person name="Nielsen K.L."/>
        </authorList>
    </citation>
    <scope>NUCLEOTIDE SEQUENCE</scope>
    <source>
        <strain evidence="7">IBT 30761</strain>
    </source>
</reference>
<evidence type="ECO:0000256" key="2">
    <source>
        <dbReference type="ARBA" id="ARBA00022801"/>
    </source>
</evidence>
<keyword evidence="4" id="KW-0119">Carbohydrate metabolism</keyword>
<dbReference type="InterPro" id="IPR036881">
    <property type="entry name" value="Glyco_hydro_3_C_sf"/>
</dbReference>
<evidence type="ECO:0000313" key="7">
    <source>
        <dbReference type="EMBL" id="KAJ5110305.1"/>
    </source>
</evidence>
<dbReference type="Gene3D" id="3.20.20.300">
    <property type="entry name" value="Glycoside hydrolase, family 3, N-terminal domain"/>
    <property type="match status" value="1"/>
</dbReference>
<organism evidence="7 8">
    <name type="scientific">Penicillium argentinense</name>
    <dbReference type="NCBI Taxonomy" id="1131581"/>
    <lineage>
        <taxon>Eukaryota</taxon>
        <taxon>Fungi</taxon>
        <taxon>Dikarya</taxon>
        <taxon>Ascomycota</taxon>
        <taxon>Pezizomycotina</taxon>
        <taxon>Eurotiomycetes</taxon>
        <taxon>Eurotiomycetidae</taxon>
        <taxon>Eurotiales</taxon>
        <taxon>Aspergillaceae</taxon>
        <taxon>Penicillium</taxon>
    </lineage>
</organism>
<evidence type="ECO:0000256" key="3">
    <source>
        <dbReference type="ARBA" id="ARBA00023180"/>
    </source>
</evidence>
<dbReference type="PANTHER" id="PTHR30480:SF8">
    <property type="entry name" value="PUTATIVE (AFU_ORTHOLOGUE AFUA_8G04060)-RELATED"/>
    <property type="match status" value="1"/>
</dbReference>
<dbReference type="EMBL" id="JAPQKI010000003">
    <property type="protein sequence ID" value="KAJ5110305.1"/>
    <property type="molecule type" value="Genomic_DNA"/>
</dbReference>
<dbReference type="RefSeq" id="XP_056478416.1">
    <property type="nucleotide sequence ID" value="XM_056615444.1"/>
</dbReference>
<keyword evidence="8" id="KW-1185">Reference proteome</keyword>
<dbReference type="PANTHER" id="PTHR30480">
    <property type="entry name" value="BETA-HEXOSAMINIDASE-RELATED"/>
    <property type="match status" value="1"/>
</dbReference>
<accession>A0A9W9G1D0</accession>
<dbReference type="InterPro" id="IPR001764">
    <property type="entry name" value="Glyco_hydro_3_N"/>
</dbReference>
<feature type="domain" description="Glycoside hydrolase family 3 N-terminal" evidence="6">
    <location>
        <begin position="11"/>
        <end position="318"/>
    </location>
</feature>
<comment type="caution">
    <text evidence="7">The sequence shown here is derived from an EMBL/GenBank/DDBJ whole genome shotgun (WGS) entry which is preliminary data.</text>
</comment>